<dbReference type="PANTHER" id="PTHR11699">
    <property type="entry name" value="ALDEHYDE DEHYDROGENASE-RELATED"/>
    <property type="match status" value="1"/>
</dbReference>
<dbReference type="GO" id="GO:0016620">
    <property type="term" value="F:oxidoreductase activity, acting on the aldehyde or oxo group of donors, NAD or NADP as acceptor"/>
    <property type="evidence" value="ECO:0007669"/>
    <property type="project" value="InterPro"/>
</dbReference>
<dbReference type="EMBL" id="WNTK01043148">
    <property type="protein sequence ID" value="KAG9460742.1"/>
    <property type="molecule type" value="Genomic_DNA"/>
</dbReference>
<dbReference type="Pfam" id="PF00171">
    <property type="entry name" value="Aldedh"/>
    <property type="match status" value="1"/>
</dbReference>
<dbReference type="InterPro" id="IPR016163">
    <property type="entry name" value="Ald_DH_C"/>
</dbReference>
<dbReference type="AlphaFoldDB" id="A0A8J6AZ09"/>
<evidence type="ECO:0000259" key="1">
    <source>
        <dbReference type="Pfam" id="PF00171"/>
    </source>
</evidence>
<name>A0A8J6AZ09_ELECQ</name>
<evidence type="ECO:0000313" key="2">
    <source>
        <dbReference type="EMBL" id="KAG9460742.1"/>
    </source>
</evidence>
<comment type="caution">
    <text evidence="2">The sequence shown here is derived from an EMBL/GenBank/DDBJ whole genome shotgun (WGS) entry which is preliminary data.</text>
</comment>
<dbReference type="InterPro" id="IPR016161">
    <property type="entry name" value="Ald_DH/histidinol_DH"/>
</dbReference>
<reference evidence="2" key="1">
    <citation type="thesis" date="2020" institute="ProQuest LLC" country="789 East Eisenhower Parkway, Ann Arbor, MI, USA">
        <title>Comparative Genomics and Chromosome Evolution.</title>
        <authorList>
            <person name="Mudd A.B."/>
        </authorList>
    </citation>
    <scope>NUCLEOTIDE SEQUENCE</scope>
    <source>
        <strain evidence="2">HN-11 Male</strain>
        <tissue evidence="2">Kidney and liver</tissue>
    </source>
</reference>
<feature type="non-terminal residue" evidence="2">
    <location>
        <position position="103"/>
    </location>
</feature>
<accession>A0A8J6AZ09</accession>
<feature type="domain" description="Aldehyde dehydrogenase" evidence="1">
    <location>
        <begin position="11"/>
        <end position="103"/>
    </location>
</feature>
<dbReference type="OrthoDB" id="310895at2759"/>
<sequence length="103" mass="11595">MYLTLYLLPHQVCSNGTRVFVQRDILQKFTDQVVKKVKKIKIGDPLLEDTRMGALINRPQLDKVFAFIKGAKEQGAKVLTGGEPYVPEDPKLKAGFFMTPCVL</sequence>
<gene>
    <name evidence="2" type="ORF">GDO78_019839</name>
</gene>
<dbReference type="InterPro" id="IPR015590">
    <property type="entry name" value="Aldehyde_DH_dom"/>
</dbReference>
<evidence type="ECO:0000313" key="3">
    <source>
        <dbReference type="Proteomes" id="UP000770717"/>
    </source>
</evidence>
<dbReference type="Gene3D" id="3.40.309.10">
    <property type="entry name" value="Aldehyde Dehydrogenase, Chain A, domain 2"/>
    <property type="match status" value="1"/>
</dbReference>
<protein>
    <recommendedName>
        <fullName evidence="1">Aldehyde dehydrogenase domain-containing protein</fullName>
    </recommendedName>
</protein>
<dbReference type="SUPFAM" id="SSF53720">
    <property type="entry name" value="ALDH-like"/>
    <property type="match status" value="1"/>
</dbReference>
<dbReference type="Proteomes" id="UP000770717">
    <property type="component" value="Unassembled WGS sequence"/>
</dbReference>
<proteinExistence type="predicted"/>
<keyword evidence="3" id="KW-1185">Reference proteome</keyword>
<organism evidence="2 3">
    <name type="scientific">Eleutherodactylus coqui</name>
    <name type="common">Puerto Rican coqui</name>
    <dbReference type="NCBI Taxonomy" id="57060"/>
    <lineage>
        <taxon>Eukaryota</taxon>
        <taxon>Metazoa</taxon>
        <taxon>Chordata</taxon>
        <taxon>Craniata</taxon>
        <taxon>Vertebrata</taxon>
        <taxon>Euteleostomi</taxon>
        <taxon>Amphibia</taxon>
        <taxon>Batrachia</taxon>
        <taxon>Anura</taxon>
        <taxon>Neobatrachia</taxon>
        <taxon>Hyloidea</taxon>
        <taxon>Eleutherodactylidae</taxon>
        <taxon>Eleutherodactylinae</taxon>
        <taxon>Eleutherodactylus</taxon>
        <taxon>Eleutherodactylus</taxon>
    </lineage>
</organism>